<reference evidence="1 2" key="1">
    <citation type="submission" date="2015-09" db="EMBL/GenBank/DDBJ databases">
        <title>Atta colombica WGS genome.</title>
        <authorList>
            <person name="Nygaard S."/>
            <person name="Hu H."/>
            <person name="Boomsma J."/>
            <person name="Zhang G."/>
        </authorList>
    </citation>
    <scope>NUCLEOTIDE SEQUENCE [LARGE SCALE GENOMIC DNA]</scope>
    <source>
        <strain evidence="1">Treedump-2</strain>
        <tissue evidence="1">Whole body</tissue>
    </source>
</reference>
<name>A0A195BQK2_9HYME</name>
<organism evidence="1 2">
    <name type="scientific">Atta colombica</name>
    <dbReference type="NCBI Taxonomy" id="520822"/>
    <lineage>
        <taxon>Eukaryota</taxon>
        <taxon>Metazoa</taxon>
        <taxon>Ecdysozoa</taxon>
        <taxon>Arthropoda</taxon>
        <taxon>Hexapoda</taxon>
        <taxon>Insecta</taxon>
        <taxon>Pterygota</taxon>
        <taxon>Neoptera</taxon>
        <taxon>Endopterygota</taxon>
        <taxon>Hymenoptera</taxon>
        <taxon>Apocrita</taxon>
        <taxon>Aculeata</taxon>
        <taxon>Formicoidea</taxon>
        <taxon>Formicidae</taxon>
        <taxon>Myrmicinae</taxon>
        <taxon>Atta</taxon>
    </lineage>
</organism>
<gene>
    <name evidence="1" type="ORF">ALC53_02639</name>
</gene>
<keyword evidence="2" id="KW-1185">Reference proteome</keyword>
<dbReference type="AlphaFoldDB" id="A0A195BQK2"/>
<protein>
    <submittedName>
        <fullName evidence="1">Uncharacterized protein</fullName>
    </submittedName>
</protein>
<dbReference type="Proteomes" id="UP000078540">
    <property type="component" value="Unassembled WGS sequence"/>
</dbReference>
<proteinExistence type="predicted"/>
<accession>A0A195BQK2</accession>
<dbReference type="EMBL" id="KQ976423">
    <property type="protein sequence ID" value="KYM88873.1"/>
    <property type="molecule type" value="Genomic_DNA"/>
</dbReference>
<evidence type="ECO:0000313" key="1">
    <source>
        <dbReference type="EMBL" id="KYM88873.1"/>
    </source>
</evidence>
<sequence length="172" mass="20172">MPLREDRQQYWRRFHYRYGEMRLTSHNGNNTPMRCNQRPNVVQTRLLHLGVIPLCTERNVSHNAPDKAILSIPLKHGTSPCLFVHCNIGDPPPISEYFFCTSGIKTFELEVESYHDQSLFLIDIHGLDHNRSVAPCYSKRFRALSPYTKLYYNYLLILLITVHRKISKINEN</sequence>
<evidence type="ECO:0000313" key="2">
    <source>
        <dbReference type="Proteomes" id="UP000078540"/>
    </source>
</evidence>